<dbReference type="SMART" id="SM00822">
    <property type="entry name" value="PKS_KR"/>
    <property type="match status" value="1"/>
</dbReference>
<evidence type="ECO:0000256" key="2">
    <source>
        <dbReference type="ARBA" id="ARBA00022553"/>
    </source>
</evidence>
<dbReference type="SUPFAM" id="SSF52151">
    <property type="entry name" value="FabD/lysophospholipase-like"/>
    <property type="match status" value="1"/>
</dbReference>
<organism evidence="10 11">
    <name type="scientific">Ceraceosorus bombacis</name>
    <dbReference type="NCBI Taxonomy" id="401625"/>
    <lineage>
        <taxon>Eukaryota</taxon>
        <taxon>Fungi</taxon>
        <taxon>Dikarya</taxon>
        <taxon>Basidiomycota</taxon>
        <taxon>Ustilaginomycotina</taxon>
        <taxon>Exobasidiomycetes</taxon>
        <taxon>Ceraceosorales</taxon>
        <taxon>Ceraceosoraceae</taxon>
        <taxon>Ceraceosorus</taxon>
    </lineage>
</organism>
<evidence type="ECO:0000256" key="3">
    <source>
        <dbReference type="ARBA" id="ARBA00022679"/>
    </source>
</evidence>
<dbReference type="Pfam" id="PF08659">
    <property type="entry name" value="KR"/>
    <property type="match status" value="1"/>
</dbReference>
<evidence type="ECO:0000259" key="7">
    <source>
        <dbReference type="PROSITE" id="PS50075"/>
    </source>
</evidence>
<keyword evidence="2" id="KW-0597">Phosphoprotein</keyword>
<evidence type="ECO:0000256" key="5">
    <source>
        <dbReference type="PROSITE-ProRule" id="PRU01363"/>
    </source>
</evidence>
<dbReference type="InterPro" id="IPR057326">
    <property type="entry name" value="KR_dom"/>
</dbReference>
<keyword evidence="11" id="KW-1185">Reference proteome</keyword>
<dbReference type="InterPro" id="IPR018201">
    <property type="entry name" value="Ketoacyl_synth_AS"/>
</dbReference>
<dbReference type="InterPro" id="IPR013968">
    <property type="entry name" value="PKS_KR"/>
</dbReference>
<dbReference type="Gene3D" id="1.10.1200.10">
    <property type="entry name" value="ACP-like"/>
    <property type="match status" value="1"/>
</dbReference>
<evidence type="ECO:0000256" key="6">
    <source>
        <dbReference type="SAM" id="MobiDB-lite"/>
    </source>
</evidence>
<feature type="domain" description="Ketosynthase family 3 (KS3)" evidence="8">
    <location>
        <begin position="14"/>
        <end position="476"/>
    </location>
</feature>
<dbReference type="Proteomes" id="UP000054845">
    <property type="component" value="Unassembled WGS sequence"/>
</dbReference>
<evidence type="ECO:0000256" key="1">
    <source>
        <dbReference type="ARBA" id="ARBA00022450"/>
    </source>
</evidence>
<feature type="active site" description="Proton acceptor; for dehydratase activity" evidence="5">
    <location>
        <position position="835"/>
    </location>
</feature>
<dbReference type="PROSITE" id="PS00606">
    <property type="entry name" value="KS3_1"/>
    <property type="match status" value="1"/>
</dbReference>
<evidence type="ECO:0000313" key="11">
    <source>
        <dbReference type="Proteomes" id="UP000054845"/>
    </source>
</evidence>
<keyword evidence="3" id="KW-0808">Transferase</keyword>
<keyword evidence="1" id="KW-0596">Phosphopantetheine</keyword>
<dbReference type="InterPro" id="IPR016036">
    <property type="entry name" value="Malonyl_transacylase_ACP-bd"/>
</dbReference>
<feature type="region of interest" description="C-terminal hotdog fold" evidence="5">
    <location>
        <begin position="941"/>
        <end position="1079"/>
    </location>
</feature>
<dbReference type="Gene3D" id="3.40.47.10">
    <property type="match status" value="1"/>
</dbReference>
<dbReference type="Gene3D" id="3.30.70.3290">
    <property type="match status" value="1"/>
</dbReference>
<dbReference type="Gene3D" id="3.40.50.720">
    <property type="entry name" value="NAD(P)-binding Rossmann-like Domain"/>
    <property type="match status" value="1"/>
</dbReference>
<dbReference type="SMART" id="SM00825">
    <property type="entry name" value="PKS_KS"/>
    <property type="match status" value="1"/>
</dbReference>
<dbReference type="InterPro" id="IPR001227">
    <property type="entry name" value="Ac_transferase_dom_sf"/>
</dbReference>
<dbReference type="Pfam" id="PF00109">
    <property type="entry name" value="ketoacyl-synt"/>
    <property type="match status" value="1"/>
</dbReference>
<dbReference type="Pfam" id="PF02801">
    <property type="entry name" value="Ketoacyl-synt_C"/>
    <property type="match status" value="1"/>
</dbReference>
<dbReference type="InterPro" id="IPR014043">
    <property type="entry name" value="Acyl_transferase_dom"/>
</dbReference>
<accession>A0A0P1BFA4</accession>
<dbReference type="SUPFAM" id="SSF55048">
    <property type="entry name" value="Probable ACP-binding domain of malonyl-CoA ACP transacylase"/>
    <property type="match status" value="1"/>
</dbReference>
<proteinExistence type="predicted"/>
<feature type="region of interest" description="N-terminal hotdog fold" evidence="5">
    <location>
        <begin position="802"/>
        <end position="927"/>
    </location>
</feature>
<evidence type="ECO:0000256" key="4">
    <source>
        <dbReference type="ARBA" id="ARBA00023026"/>
    </source>
</evidence>
<dbReference type="PANTHER" id="PTHR43775:SF37">
    <property type="entry name" value="SI:DKEY-61P9.11"/>
    <property type="match status" value="1"/>
</dbReference>
<feature type="region of interest" description="Disordered" evidence="6">
    <location>
        <begin position="1641"/>
        <end position="1668"/>
    </location>
</feature>
<dbReference type="InterPro" id="IPR042104">
    <property type="entry name" value="PKS_dehydratase_sf"/>
</dbReference>
<dbReference type="InterPro" id="IPR020841">
    <property type="entry name" value="PKS_Beta-ketoAc_synthase_dom"/>
</dbReference>
<dbReference type="Pfam" id="PF00698">
    <property type="entry name" value="Acyl_transf_1"/>
    <property type="match status" value="1"/>
</dbReference>
<dbReference type="Gene3D" id="3.10.129.110">
    <property type="entry name" value="Polyketide synthase dehydratase"/>
    <property type="match status" value="1"/>
</dbReference>
<dbReference type="PROSITE" id="PS50075">
    <property type="entry name" value="CARRIER"/>
    <property type="match status" value="1"/>
</dbReference>
<reference evidence="10 11" key="1">
    <citation type="submission" date="2014-09" db="EMBL/GenBank/DDBJ databases">
        <authorList>
            <person name="Magalhaes I.L.F."/>
            <person name="Oliveira U."/>
            <person name="Santos F.R."/>
            <person name="Vidigal T.H.D.A."/>
            <person name="Brescovit A.D."/>
            <person name="Santos A.J."/>
        </authorList>
    </citation>
    <scope>NUCLEOTIDE SEQUENCE [LARGE SCALE GENOMIC DNA]</scope>
</reference>
<dbReference type="SMART" id="SM00827">
    <property type="entry name" value="PKS_AT"/>
    <property type="match status" value="1"/>
</dbReference>
<dbReference type="OrthoDB" id="5334845at2759"/>
<dbReference type="InterPro" id="IPR016035">
    <property type="entry name" value="Acyl_Trfase/lysoPLipase"/>
</dbReference>
<dbReference type="GO" id="GO:0004315">
    <property type="term" value="F:3-oxoacyl-[acyl-carrier-protein] synthase activity"/>
    <property type="evidence" value="ECO:0007669"/>
    <property type="project" value="InterPro"/>
</dbReference>
<dbReference type="EMBL" id="CCYA01000248">
    <property type="protein sequence ID" value="CEH14726.1"/>
    <property type="molecule type" value="Genomic_DNA"/>
</dbReference>
<sequence length="1777" mass="190577">MPSSSNHNAAVACKDPVVIVSAGYRLPGGIDNDEDLWKALLAPRTTANKLLTTPPADRWPAADAFAPHHSNARTLVHLMQSPLLQESSPRGGWIVDGVHSFDPTAFGIPVREAPKVRPSARLLLECARDAIYRAGLATSSFRASSTGVYVGTKPEDNWNDLLNASNAPITEVNDRFIAGATSFGTASARLSSWLGCEGPCMTIDTACSSSTVALHLATQSLLTGESEQCLVGGVTVHAHPSSFHALSASRMRSTSNQNVGCEVFADSACGYVPSEGAVVMLIMRESAALRRNLPIAARVMGTATKHLGHSSAGFLAPNAQAEADVMRLALRAANMDAQDVDVLELHGTGTQVGDVTEASAIQQVFDSDSASSDSDSQHASTRVTVTSLKTALGHTEEVSGLVGIIKMLICLQRNLIPPFLLYGDPNHKIDWLRAALKLNSTAAILRPPAATRSTTTTAMINSFGAFGVVSSSVIQSAAQHLSTRASSLPTLCLSVSARTATQLASLISHYADAVERCTAPHDLASLARRAAALISSEDAFRFSIPVAAKLDREAASDLLEELDLPGVVIAVENAARSMVFSGPAESVLDLQAALTRRGFKTRVVNDRFAFHSPQMEPISEPLEAFVDELLCESPENSKLATFPSLISDHTGGQIPKGTRLGGGYWARHACEAVHFAAALDTIALQADGATPFFVEVNAFAAAFGGFLSESTAVVDKTGNIALSNLLAQAFGAGVDVDWKAVHASSPAPRSDGLAHPIPLRRQRYWPSFEVTPPTSLPQGSAVVARHAISSPSLKSTSTLLVPHYASQTMPHETEAGTVIYETPMGKFGAAVLRGHRLCGLIVFPIVFMMEYVFKCCSRHERLSSTSTLSNLKFLRPVAVSDAELESVSLRLEVEAHSTFKLFARLPSQTTATLLVMTGEIGGKFGVAPAQAHAKQVDIAPALRAPIDEAFYAALREGSPFDLSGHFQRIALRQRQGGELNVTFGASLCEPSSWMFDPGAMDACMHACASTQQRHLKTLLLPSALERFSLILPGVEWGDTRAKVRLVNERPVDWFVRNGEQTIAAAQGLHCIDVPLRVITASSSDKDKRGNASFSPPAVSRPQVDSPPARSLPPFDHFVAQRTWKPVRSRALTSARATHSSFTILVDDVELAKELLVLSGADGRVITSRQEVYEMLRSHHSVELISSAADDVAMSKALSRNDGSSSGKQALICAWPLGVIDVSPESAMDHVDLISARLLSLMKALVNQTSAWSAVVITRDALHGHVTSPSGVISSTLHGMVSGFANELRGRTTCVALDTSALLRPAQIASATEEILALSAQSLPPGPFRYEIVDGVVRRLAPSLDKYQPAQIQHRLPSEGTWVITGASGTIMTAILPWLVTSQRVQQVAIFGRRKRDPDYLADVRKRLPAGVQVHYETVDLHSSSSVSNAMNRLPGTVKGIVHAAGVTRPALVRGQSREAYDEVFAPKVKGAWNLHQHAPSTLEHFVLFSTFATVNVFPAMTNYIAANFFLNSLASFRRTQGLPAMAIGFGSWPGSPMLDGLSPALNAECPPLVDTKAYREIEKLMLMQRPPAMIYLATLAHDMVDDPHSKYRLDPQWRHLLDSLASQRSASSPRLPAAASTSVDDITGALAELPASLMQSDSAAVQLQEPATPSPPAPPASNGFSTSVFPSPRLLEASELEAAARIAPGAEARHVTRDIRELVLHIFGFHDDHAREEFRDDQRLETYGWDSLYHLELTSQVKEKLGIELPESLDTGMATLQEICAAAAEALAVNHKP</sequence>
<name>A0A0P1BFA4_9BASI</name>
<keyword evidence="4" id="KW-0843">Virulence</keyword>
<dbReference type="InterPro" id="IPR036736">
    <property type="entry name" value="ACP-like_sf"/>
</dbReference>
<dbReference type="PANTHER" id="PTHR43775">
    <property type="entry name" value="FATTY ACID SYNTHASE"/>
    <property type="match status" value="1"/>
</dbReference>
<dbReference type="Gene3D" id="3.40.366.10">
    <property type="entry name" value="Malonyl-Coenzyme A Acyl Carrier Protein, domain 2"/>
    <property type="match status" value="1"/>
</dbReference>
<dbReference type="SMR" id="A0A0P1BFA4"/>
<evidence type="ECO:0000313" key="10">
    <source>
        <dbReference type="EMBL" id="CEH14726.1"/>
    </source>
</evidence>
<dbReference type="InterPro" id="IPR009081">
    <property type="entry name" value="PP-bd_ACP"/>
</dbReference>
<dbReference type="InterPro" id="IPR050091">
    <property type="entry name" value="PKS_NRPS_Biosynth_Enz"/>
</dbReference>
<dbReference type="PROSITE" id="PS52004">
    <property type="entry name" value="KS3_2"/>
    <property type="match status" value="1"/>
</dbReference>
<dbReference type="InterPro" id="IPR014030">
    <property type="entry name" value="Ketoacyl_synth_N"/>
</dbReference>
<dbReference type="GO" id="GO:0004312">
    <property type="term" value="F:fatty acid synthase activity"/>
    <property type="evidence" value="ECO:0007669"/>
    <property type="project" value="TreeGrafter"/>
</dbReference>
<dbReference type="CDD" id="cd00833">
    <property type="entry name" value="PKS"/>
    <property type="match status" value="1"/>
</dbReference>
<dbReference type="InterPro" id="IPR014031">
    <property type="entry name" value="Ketoacyl_synth_C"/>
</dbReference>
<dbReference type="InterPro" id="IPR036291">
    <property type="entry name" value="NAD(P)-bd_dom_sf"/>
</dbReference>
<protein>
    <submittedName>
        <fullName evidence="10">Polyketide synthase</fullName>
    </submittedName>
</protein>
<dbReference type="SUPFAM" id="SSF47336">
    <property type="entry name" value="ACP-like"/>
    <property type="match status" value="1"/>
</dbReference>
<feature type="domain" description="PKS/mFAS DH" evidence="9">
    <location>
        <begin position="802"/>
        <end position="1079"/>
    </location>
</feature>
<dbReference type="InterPro" id="IPR049900">
    <property type="entry name" value="PKS_mFAS_DH"/>
</dbReference>
<dbReference type="STRING" id="401625.A0A0P1BFA4"/>
<feature type="active site" description="Proton donor; for dehydratase activity" evidence="5">
    <location>
        <position position="1001"/>
    </location>
</feature>
<feature type="domain" description="Carrier" evidence="7">
    <location>
        <begin position="1690"/>
        <end position="1771"/>
    </location>
</feature>
<dbReference type="PROSITE" id="PS52019">
    <property type="entry name" value="PKS_MFAS_DH"/>
    <property type="match status" value="1"/>
</dbReference>
<feature type="region of interest" description="Disordered" evidence="6">
    <location>
        <begin position="1082"/>
        <end position="1113"/>
    </location>
</feature>
<dbReference type="SUPFAM" id="SSF53901">
    <property type="entry name" value="Thiolase-like"/>
    <property type="match status" value="1"/>
</dbReference>
<evidence type="ECO:0000259" key="8">
    <source>
        <dbReference type="PROSITE" id="PS52004"/>
    </source>
</evidence>
<evidence type="ECO:0000259" key="9">
    <source>
        <dbReference type="PROSITE" id="PS52019"/>
    </source>
</evidence>
<dbReference type="SUPFAM" id="SSF51735">
    <property type="entry name" value="NAD(P)-binding Rossmann-fold domains"/>
    <property type="match status" value="1"/>
</dbReference>
<dbReference type="GO" id="GO:0006633">
    <property type="term" value="P:fatty acid biosynthetic process"/>
    <property type="evidence" value="ECO:0007669"/>
    <property type="project" value="InterPro"/>
</dbReference>
<dbReference type="InterPro" id="IPR016039">
    <property type="entry name" value="Thiolase-like"/>
</dbReference>